<feature type="domain" description="Myb-like" evidence="5">
    <location>
        <begin position="303"/>
        <end position="364"/>
    </location>
</feature>
<feature type="region of interest" description="Disordered" evidence="4">
    <location>
        <begin position="1"/>
        <end position="29"/>
    </location>
</feature>
<dbReference type="OrthoDB" id="39591at2759"/>
<dbReference type="PANTHER" id="PTHR46380:SF2">
    <property type="entry name" value="CYCLIN-D-BINDING MYB-LIKE TRANSCRIPTION FACTOR 1"/>
    <property type="match status" value="1"/>
</dbReference>
<dbReference type="SMART" id="SM00717">
    <property type="entry name" value="SANT"/>
    <property type="match status" value="4"/>
</dbReference>
<dbReference type="RefSeq" id="XP_031570832.1">
    <property type="nucleotide sequence ID" value="XM_031714972.1"/>
</dbReference>
<evidence type="ECO:0000256" key="3">
    <source>
        <dbReference type="ARBA" id="ARBA00023242"/>
    </source>
</evidence>
<dbReference type="KEGG" id="aten:116305136"/>
<dbReference type="CDD" id="cd00167">
    <property type="entry name" value="SANT"/>
    <property type="match status" value="2"/>
</dbReference>
<keyword evidence="7" id="KW-1185">Reference proteome</keyword>
<dbReference type="PROSITE" id="PS50090">
    <property type="entry name" value="MYB_LIKE"/>
    <property type="match status" value="1"/>
</dbReference>
<proteinExistence type="predicted"/>
<feature type="compositionally biased region" description="Polar residues" evidence="4">
    <location>
        <begin position="782"/>
        <end position="797"/>
    </location>
</feature>
<dbReference type="InParanoid" id="A0A6P8IV52"/>
<dbReference type="InterPro" id="IPR046775">
    <property type="entry name" value="DMTF1_N"/>
</dbReference>
<dbReference type="InterPro" id="IPR051651">
    <property type="entry name" value="DMTF1_DNA-bind_reg"/>
</dbReference>
<protein>
    <submittedName>
        <fullName evidence="8">Cyclin-D-binding Myb-like transcription factor 1</fullName>
    </submittedName>
</protein>
<feature type="compositionally biased region" description="Polar residues" evidence="4">
    <location>
        <begin position="849"/>
        <end position="862"/>
    </location>
</feature>
<dbReference type="InterPro" id="IPR017930">
    <property type="entry name" value="Myb_dom"/>
</dbReference>
<evidence type="ECO:0000259" key="6">
    <source>
        <dbReference type="PROSITE" id="PS51294"/>
    </source>
</evidence>
<dbReference type="GO" id="GO:0005634">
    <property type="term" value="C:nucleus"/>
    <property type="evidence" value="ECO:0007669"/>
    <property type="project" value="UniProtKB-SubCell"/>
</dbReference>
<feature type="region of interest" description="Disordered" evidence="4">
    <location>
        <begin position="767"/>
        <end position="797"/>
    </location>
</feature>
<reference evidence="8" key="1">
    <citation type="submission" date="2025-08" db="UniProtKB">
        <authorList>
            <consortium name="RefSeq"/>
        </authorList>
    </citation>
    <scope>IDENTIFICATION</scope>
    <source>
        <tissue evidence="8">Tentacle</tissue>
    </source>
</reference>
<comment type="subcellular location">
    <subcellularLocation>
        <location evidence="1">Nucleus</location>
    </subcellularLocation>
</comment>
<feature type="domain" description="HTH myb-type" evidence="6">
    <location>
        <begin position="303"/>
        <end position="368"/>
    </location>
</feature>
<feature type="region of interest" description="Disordered" evidence="4">
    <location>
        <begin position="838"/>
        <end position="862"/>
    </location>
</feature>
<evidence type="ECO:0000256" key="2">
    <source>
        <dbReference type="ARBA" id="ARBA00023125"/>
    </source>
</evidence>
<evidence type="ECO:0000256" key="1">
    <source>
        <dbReference type="ARBA" id="ARBA00004123"/>
    </source>
</evidence>
<keyword evidence="3" id="KW-0539">Nucleus</keyword>
<sequence>MDSAKKNCEESEMAVESIPGEGPCMVDTKEIDPDHEEIENDLEFDSEFSQEHVNSSLSDLGVDGGGGVKRKHEDLMHIEGSEAKSAHIEEQGSEGYNAVQDLEDSSNSLESSGLTQEQVISSISQTCQVDPLSISQALSSITGQISHEPTLLPNSSLVESREDGVNQAWFTTKEDKDSLQGKGVKWRQGMWSKEENDILKENIINYCKDNNIADPNIIIFDMSKDDRKDFYRTIAKGIKRPLFAIYRRVLRMYDRRNYIGKYSPEEVKQLKSLKEKYGNDWATIGVAMGRSASSVKDRYRLLKENCQAGKWTAEEEERLSNAVHELSGTQAGDVVTTGISWALVAEKVETRSEKQCRSKWLNYLNWKEKGGKEWTKQDEIKLINRIYELDVENENLIDWKTLMTNWTSVRSPQWLRSKWWAMKKHIPANDMSFRDIVGYLHLHYVDTLQSKIERQESRYKNRLPQGYGSVLRNLERSNAHNANIPHTITVNSDGSIVTKDDNSTHAMTNPGRYEVLQLNNVSSPDGVFNTQANQLQPSYIIHSMQPSSITAQTYIIQQPTIEVVRHHDTSQVDTGAVHGEQVQISPQGVVMTAVLHPHHSVRCLPEVNPELAQAIVQTDISGPVEATHHLIQHEVPVSMNQPNDQQQLQTQITNQVNITSHPTGTLIDSANSHESNSEEINHGAVLVGIADNSLTTQNTEDISTNTTDRPINTTQYQQGPAAIAQSLDGTELCATAVSGQQLPEGRILQVSNLSSLIATYSTAAFSTSTSTSSPQVSHHALQKSNTDTQSIGSSTAHSFQISDVSQTTANNFRRSHSNSTELVHHSLQSATTLSHHTIHGVGNDELDSRQVSHGLTSSNPNLSASDLVPQADLPEQFLQSQADDAVELTLPSSSSNDIVMSSDVSACVTSIHPDFSHAGQVVTMATLSTSDSLMMMGQDGEHCVIVEEECHG</sequence>
<dbReference type="Pfam" id="PF20588">
    <property type="entry name" value="DMTF1_N"/>
    <property type="match status" value="1"/>
</dbReference>
<dbReference type="PANTHER" id="PTHR46380">
    <property type="entry name" value="CYCLIN-D-BINDING MYB-LIKE TRANSCRIPTION FACTOR 1"/>
    <property type="match status" value="1"/>
</dbReference>
<keyword evidence="2" id="KW-0238">DNA-binding</keyword>
<organism evidence="7 8">
    <name type="scientific">Actinia tenebrosa</name>
    <name type="common">Australian red waratah sea anemone</name>
    <dbReference type="NCBI Taxonomy" id="6105"/>
    <lineage>
        <taxon>Eukaryota</taxon>
        <taxon>Metazoa</taxon>
        <taxon>Cnidaria</taxon>
        <taxon>Anthozoa</taxon>
        <taxon>Hexacorallia</taxon>
        <taxon>Actiniaria</taxon>
        <taxon>Actiniidae</taxon>
        <taxon>Actinia</taxon>
    </lineage>
</organism>
<dbReference type="PROSITE" id="PS51294">
    <property type="entry name" value="HTH_MYB"/>
    <property type="match status" value="1"/>
</dbReference>
<evidence type="ECO:0000259" key="5">
    <source>
        <dbReference type="PROSITE" id="PS50090"/>
    </source>
</evidence>
<dbReference type="FunCoup" id="A0A6P8IV52">
    <property type="interactions" value="2626"/>
</dbReference>
<dbReference type="GO" id="GO:0000981">
    <property type="term" value="F:DNA-binding transcription factor activity, RNA polymerase II-specific"/>
    <property type="evidence" value="ECO:0007669"/>
    <property type="project" value="TreeGrafter"/>
</dbReference>
<dbReference type="SUPFAM" id="SSF46689">
    <property type="entry name" value="Homeodomain-like"/>
    <property type="match status" value="2"/>
</dbReference>
<dbReference type="Gene3D" id="1.10.10.60">
    <property type="entry name" value="Homeodomain-like"/>
    <property type="match status" value="2"/>
</dbReference>
<accession>A0A6P8IV52</accession>
<dbReference type="InterPro" id="IPR009057">
    <property type="entry name" value="Homeodomain-like_sf"/>
</dbReference>
<dbReference type="FunFam" id="1.10.10.60:FF:000139">
    <property type="entry name" value="cyclin-D-binding Myb-like transcription factor 1 isoform X2"/>
    <property type="match status" value="1"/>
</dbReference>
<evidence type="ECO:0000313" key="8">
    <source>
        <dbReference type="RefSeq" id="XP_031570832.1"/>
    </source>
</evidence>
<dbReference type="Pfam" id="PF13921">
    <property type="entry name" value="Myb_DNA-bind_6"/>
    <property type="match status" value="1"/>
</dbReference>
<evidence type="ECO:0000256" key="4">
    <source>
        <dbReference type="SAM" id="MobiDB-lite"/>
    </source>
</evidence>
<evidence type="ECO:0000313" key="7">
    <source>
        <dbReference type="Proteomes" id="UP000515163"/>
    </source>
</evidence>
<gene>
    <name evidence="8" type="primary">LOC116305136</name>
</gene>
<dbReference type="AlphaFoldDB" id="A0A6P8IV52"/>
<name>A0A6P8IV52_ACTTE</name>
<dbReference type="Proteomes" id="UP000515163">
    <property type="component" value="Unplaced"/>
</dbReference>
<dbReference type="GO" id="GO:0000978">
    <property type="term" value="F:RNA polymerase II cis-regulatory region sequence-specific DNA binding"/>
    <property type="evidence" value="ECO:0007669"/>
    <property type="project" value="TreeGrafter"/>
</dbReference>
<dbReference type="InterPro" id="IPR001005">
    <property type="entry name" value="SANT/Myb"/>
</dbReference>
<dbReference type="GeneID" id="116305136"/>